<reference evidence="1" key="1">
    <citation type="journal article" date="2011" name="Insect Biochem. Mol. Biol.">
        <title>Transcriptome and gene expression profile of ovarian follicle tissue of the triatomine bug Rhodnius prolixus.</title>
        <authorList>
            <person name="Medeiros M.N."/>
            <person name="Logullo R."/>
            <person name="Ramos I.B."/>
            <person name="Sorgine M.H."/>
            <person name="Paiva-Silva G.O."/>
            <person name="Mesquita R.D."/>
            <person name="Machado E.A."/>
            <person name="Coutinho M.A."/>
            <person name="Masuda H."/>
            <person name="Capurro M.L."/>
            <person name="Ribeiro J.M."/>
            <person name="Cardoso Braz G.R."/>
            <person name="Oliveira P.L."/>
        </authorList>
    </citation>
    <scope>NUCLEOTIDE SEQUENCE</scope>
    <source>
        <tissue evidence="1">Ovary</tissue>
    </source>
</reference>
<feature type="non-terminal residue" evidence="1">
    <location>
        <position position="1"/>
    </location>
</feature>
<dbReference type="EMBL" id="JO495060">
    <property type="protein sequence ID" value="AEL79289.1"/>
    <property type="molecule type" value="mRNA"/>
</dbReference>
<protein>
    <submittedName>
        <fullName evidence="1">Uncharacterized protein</fullName>
    </submittedName>
</protein>
<sequence length="79" mass="9152">EAERKGFTMYTIRGPNVFRNNASGGDLYVAKRYWNQNNPQGQQNGYQNYQNKTYYQNNAANVHNVQQQANTNRQPPSHS</sequence>
<evidence type="ECO:0000313" key="1">
    <source>
        <dbReference type="EMBL" id="AEL79289.1"/>
    </source>
</evidence>
<name>G1K0H8_RHOPR</name>
<feature type="non-terminal residue" evidence="1">
    <location>
        <position position="79"/>
    </location>
</feature>
<organism evidence="1">
    <name type="scientific">Rhodnius prolixus</name>
    <name type="common">Triatomid bug</name>
    <dbReference type="NCBI Taxonomy" id="13249"/>
    <lineage>
        <taxon>Eukaryota</taxon>
        <taxon>Metazoa</taxon>
        <taxon>Ecdysozoa</taxon>
        <taxon>Arthropoda</taxon>
        <taxon>Hexapoda</taxon>
        <taxon>Insecta</taxon>
        <taxon>Pterygota</taxon>
        <taxon>Neoptera</taxon>
        <taxon>Paraneoptera</taxon>
        <taxon>Hemiptera</taxon>
        <taxon>Heteroptera</taxon>
        <taxon>Panheteroptera</taxon>
        <taxon>Cimicomorpha</taxon>
        <taxon>Reduviidae</taxon>
        <taxon>Triatominae</taxon>
        <taxon>Rhodnius</taxon>
    </lineage>
</organism>
<accession>G1K0H8</accession>
<dbReference type="AlphaFoldDB" id="G1K0H8"/>
<proteinExistence type="evidence at transcript level"/>